<dbReference type="SUPFAM" id="SSF49464">
    <property type="entry name" value="Carboxypeptidase regulatory domain-like"/>
    <property type="match status" value="1"/>
</dbReference>
<dbReference type="InterPro" id="IPR015943">
    <property type="entry name" value="WD40/YVTN_repeat-like_dom_sf"/>
</dbReference>
<feature type="compositionally biased region" description="Basic and acidic residues" evidence="1">
    <location>
        <begin position="679"/>
        <end position="692"/>
    </location>
</feature>
<dbReference type="Gene3D" id="3.60.21.10">
    <property type="match status" value="1"/>
</dbReference>
<reference evidence="5" key="1">
    <citation type="journal article" date="2019" name="Int. J. Syst. Evol. Microbiol.">
        <title>The Global Catalogue of Microorganisms (GCM) 10K type strain sequencing project: providing services to taxonomists for standard genome sequencing and annotation.</title>
        <authorList>
            <consortium name="The Broad Institute Genomics Platform"/>
            <consortium name="The Broad Institute Genome Sequencing Center for Infectious Disease"/>
            <person name="Wu L."/>
            <person name="Ma J."/>
        </authorList>
    </citation>
    <scope>NUCLEOTIDE SEQUENCE [LARGE SCALE GENOMIC DNA]</scope>
    <source>
        <strain evidence="5">NBRC 108728</strain>
    </source>
</reference>
<organism evidence="4 5">
    <name type="scientific">Frondihabitans sucicola</name>
    <dbReference type="NCBI Taxonomy" id="1268041"/>
    <lineage>
        <taxon>Bacteria</taxon>
        <taxon>Bacillati</taxon>
        <taxon>Actinomycetota</taxon>
        <taxon>Actinomycetes</taxon>
        <taxon>Micrococcales</taxon>
        <taxon>Microbacteriaceae</taxon>
        <taxon>Frondihabitans</taxon>
    </lineage>
</organism>
<dbReference type="InterPro" id="IPR004843">
    <property type="entry name" value="Calcineurin-like_PHP"/>
</dbReference>
<feature type="region of interest" description="Disordered" evidence="1">
    <location>
        <begin position="649"/>
        <end position="738"/>
    </location>
</feature>
<evidence type="ECO:0000313" key="4">
    <source>
        <dbReference type="EMBL" id="BDZ51888.1"/>
    </source>
</evidence>
<keyword evidence="5" id="KW-1185">Reference proteome</keyword>
<evidence type="ECO:0000313" key="5">
    <source>
        <dbReference type="Proteomes" id="UP001321486"/>
    </source>
</evidence>
<dbReference type="PANTHER" id="PTHR34512">
    <property type="entry name" value="CELL SURFACE PROTEIN"/>
    <property type="match status" value="1"/>
</dbReference>
<dbReference type="EMBL" id="AP027732">
    <property type="protein sequence ID" value="BDZ51888.1"/>
    <property type="molecule type" value="Genomic_DNA"/>
</dbReference>
<dbReference type="InterPro" id="IPR008969">
    <property type="entry name" value="CarboxyPept-like_regulatory"/>
</dbReference>
<evidence type="ECO:0000259" key="2">
    <source>
        <dbReference type="Pfam" id="PF00149"/>
    </source>
</evidence>
<feature type="domain" description="Pyrrolo-quinoline quinone repeat" evidence="3">
    <location>
        <begin position="391"/>
        <end position="629"/>
    </location>
</feature>
<evidence type="ECO:0000256" key="1">
    <source>
        <dbReference type="SAM" id="MobiDB-lite"/>
    </source>
</evidence>
<proteinExistence type="predicted"/>
<gene>
    <name evidence="4" type="ORF">GCM10025867_41290</name>
</gene>
<feature type="compositionally biased region" description="Polar residues" evidence="1">
    <location>
        <begin position="729"/>
        <end position="738"/>
    </location>
</feature>
<dbReference type="PANTHER" id="PTHR34512:SF30">
    <property type="entry name" value="OUTER MEMBRANE PROTEIN ASSEMBLY FACTOR BAMB"/>
    <property type="match status" value="1"/>
</dbReference>
<dbReference type="Proteomes" id="UP001321486">
    <property type="component" value="Chromosome"/>
</dbReference>
<dbReference type="Pfam" id="PF00149">
    <property type="entry name" value="Metallophos"/>
    <property type="match status" value="1"/>
</dbReference>
<dbReference type="SUPFAM" id="SSF50998">
    <property type="entry name" value="Quinoprotein alcohol dehydrogenase-like"/>
    <property type="match status" value="1"/>
</dbReference>
<dbReference type="InterPro" id="IPR018391">
    <property type="entry name" value="PQQ_b-propeller_rpt"/>
</dbReference>
<dbReference type="InterPro" id="IPR029052">
    <property type="entry name" value="Metallo-depent_PP-like"/>
</dbReference>
<dbReference type="Pfam" id="PF13360">
    <property type="entry name" value="PQQ_2"/>
    <property type="match status" value="1"/>
</dbReference>
<accession>A0ABM8GTV8</accession>
<feature type="domain" description="Calcineurin-like phosphoesterase" evidence="2">
    <location>
        <begin position="88"/>
        <end position="283"/>
    </location>
</feature>
<evidence type="ECO:0000259" key="3">
    <source>
        <dbReference type="Pfam" id="PF13360"/>
    </source>
</evidence>
<dbReference type="RefSeq" id="WP_286344556.1">
    <property type="nucleotide sequence ID" value="NZ_AP027732.1"/>
</dbReference>
<dbReference type="InterPro" id="IPR002372">
    <property type="entry name" value="PQQ_rpt_dom"/>
</dbReference>
<dbReference type="SUPFAM" id="SSF56300">
    <property type="entry name" value="Metallo-dependent phosphatases"/>
    <property type="match status" value="1"/>
</dbReference>
<dbReference type="InterPro" id="IPR011047">
    <property type="entry name" value="Quinoprotein_ADH-like_sf"/>
</dbReference>
<evidence type="ECO:0008006" key="6">
    <source>
        <dbReference type="Google" id="ProtNLM"/>
    </source>
</evidence>
<name>A0ABM8GTV8_9MICO</name>
<sequence length="738" mass="79873">MPENTLTGRVEYRDGSPAPRVVVSTGAVNTVTDDDGRFSLLRQAVEGSFVVLTRPTGFTAAPWWQRTPEDDGEIVFVLDAEPQSLPYTFVHLTDTHMTVQSYLDGQGEGFGLYREGSLPAQLTDFLARLDALAPEAQSIMITGDLVDHGLAEEYEAYVEVLASSPVPTHVIPGNHDHMNGHHGSLVSRNDYLTNTGTPELYERYLGPRWYSFDVAGLHVVALDWHTHELGLDHETQNAWVKADLARLEVGSPYILLFHDQPNFSIVDELPWRPVAAFSGHWHTSRVVEVDGTLHVNSPTSFFASLDYSPPAFRRVTWDGSRITMKTQTLLSVPAPSALTDVSRSTFAASTGTSTDEHVLWQAGLAGAGHRQRVSVQGDVVFAGGQIEDRAAGSVEAFDLATGELLWRTPTSSAVKTTPAPAGDVVLAAEVSGDLTALDARSGEVVWRLPSSDPLRRFAWGAPTVASGMVYLGDQSDLRAVDVATGEVIWRRTDLSPHHNLVNHAAPLIVDELLVMGFWPTPASPIGLDARTGESVWEREPQATDTFFELKRLLIMGTAAFDPATDAVLMPAHGHTTVVDRATGRTRWVQPHEGGFSPATPLVTDLGYVVTVTGRGIRMLDRTTGETLWNADITGDAPFPMASYTKTPHPVIAPPSLVGDEPRPARPGRRDPAVLPGGGRARDDAAGVVDRGRAAAHHGLPGRRAAARRGRRRQRHRALVGGRRGAVRSPSATLQGVVS</sequence>
<feature type="compositionally biased region" description="Basic and acidic residues" evidence="1">
    <location>
        <begin position="659"/>
        <end position="671"/>
    </location>
</feature>
<dbReference type="SMART" id="SM00564">
    <property type="entry name" value="PQQ"/>
    <property type="match status" value="5"/>
</dbReference>
<dbReference type="Gene3D" id="2.130.10.10">
    <property type="entry name" value="YVTN repeat-like/Quinoprotein amine dehydrogenase"/>
    <property type="match status" value="1"/>
</dbReference>
<feature type="compositionally biased region" description="Basic residues" evidence="1">
    <location>
        <begin position="704"/>
        <end position="717"/>
    </location>
</feature>
<protein>
    <recommendedName>
        <fullName evidence="6">Calcineurin-like phosphoesterase domain-containing protein</fullName>
    </recommendedName>
</protein>